<protein>
    <submittedName>
        <fullName evidence="2">EAL domain-containing protein (Putative c-di-GMP-specific phosphodiesterase class I)</fullName>
    </submittedName>
</protein>
<gene>
    <name evidence="2" type="ORF">EDD61_12928</name>
</gene>
<dbReference type="CDD" id="cd01948">
    <property type="entry name" value="EAL"/>
    <property type="match status" value="1"/>
</dbReference>
<dbReference type="InterPro" id="IPR000160">
    <property type="entry name" value="GGDEF_dom"/>
</dbReference>
<organism evidence="2 3">
    <name type="scientific">Longicatena caecimuris</name>
    <dbReference type="NCBI Taxonomy" id="1796635"/>
    <lineage>
        <taxon>Bacteria</taxon>
        <taxon>Bacillati</taxon>
        <taxon>Bacillota</taxon>
        <taxon>Erysipelotrichia</taxon>
        <taxon>Erysipelotrichales</taxon>
        <taxon>Erysipelotrichaceae</taxon>
        <taxon>Longicatena</taxon>
    </lineage>
</organism>
<dbReference type="InterPro" id="IPR050706">
    <property type="entry name" value="Cyclic-di-GMP_PDE-like"/>
</dbReference>
<accession>A0A4R3SXK3</accession>
<evidence type="ECO:0000259" key="1">
    <source>
        <dbReference type="PROSITE" id="PS50883"/>
    </source>
</evidence>
<dbReference type="SMART" id="SM00052">
    <property type="entry name" value="EAL"/>
    <property type="match status" value="1"/>
</dbReference>
<dbReference type="GO" id="GO:0071111">
    <property type="term" value="F:cyclic-guanylate-specific phosphodiesterase activity"/>
    <property type="evidence" value="ECO:0007669"/>
    <property type="project" value="InterPro"/>
</dbReference>
<dbReference type="PANTHER" id="PTHR33121:SF79">
    <property type="entry name" value="CYCLIC DI-GMP PHOSPHODIESTERASE PDED-RELATED"/>
    <property type="match status" value="1"/>
</dbReference>
<dbReference type="AlphaFoldDB" id="A0A4R3SXK3"/>
<dbReference type="Gene3D" id="3.30.70.270">
    <property type="match status" value="1"/>
</dbReference>
<sequence>MENKDKLRHVSHTNEWLEHIYETIIQKDEKEYAFVEMNIKQFRYINIEYGCAFGDHVLVSMQQLLETQLKGRGYVARRYADTFDFFVEHNHETHVLDSFLMDIIDAVFENGIEGLHKNLYTSFGIYLLHEECPPFAKLQTLAGIARKQLHHDRRTFSYELAQQDVVQEYLKTYRLSTKLTQARFLNQFQIYIQPKVELQTHKICGGELLMRWILEDGTMVPLNEFMSTFTKNGDLYMIDLQHFDKMCAFLQQRIKKHKAVVPISFNVTNLTVFDGDFLQDYLGTFRQYSLPKDLIEFEFTEDIHFEKKDQVQDIIDIFRSEGFTCTLDDFGNGFSSFDLLMNAAIDIIKLDRLFFQGMLSEQRKRVIHNIIDIAKIKGIKVLAEGVETKEYARFVEAEGCDYIQGFYYYRPMPLGEFEKLLDSDKILPYTMDDK</sequence>
<dbReference type="SUPFAM" id="SSF141868">
    <property type="entry name" value="EAL domain-like"/>
    <property type="match status" value="1"/>
</dbReference>
<dbReference type="PROSITE" id="PS50883">
    <property type="entry name" value="EAL"/>
    <property type="match status" value="1"/>
</dbReference>
<dbReference type="Gene3D" id="3.20.20.450">
    <property type="entry name" value="EAL domain"/>
    <property type="match status" value="1"/>
</dbReference>
<dbReference type="Proteomes" id="UP000295773">
    <property type="component" value="Unassembled WGS sequence"/>
</dbReference>
<dbReference type="InterPro" id="IPR001633">
    <property type="entry name" value="EAL_dom"/>
</dbReference>
<dbReference type="Pfam" id="PF00990">
    <property type="entry name" value="GGDEF"/>
    <property type="match status" value="1"/>
</dbReference>
<dbReference type="EMBL" id="SMBP01000029">
    <property type="protein sequence ID" value="TCU52957.1"/>
    <property type="molecule type" value="Genomic_DNA"/>
</dbReference>
<dbReference type="InterPro" id="IPR029787">
    <property type="entry name" value="Nucleotide_cyclase"/>
</dbReference>
<keyword evidence="3" id="KW-1185">Reference proteome</keyword>
<comment type="caution">
    <text evidence="2">The sequence shown here is derived from an EMBL/GenBank/DDBJ whole genome shotgun (WGS) entry which is preliminary data.</text>
</comment>
<proteinExistence type="predicted"/>
<evidence type="ECO:0000313" key="2">
    <source>
        <dbReference type="EMBL" id="TCU52957.1"/>
    </source>
</evidence>
<dbReference type="InterPro" id="IPR035919">
    <property type="entry name" value="EAL_sf"/>
</dbReference>
<name>A0A4R3SXK3_9FIRM</name>
<dbReference type="PANTHER" id="PTHR33121">
    <property type="entry name" value="CYCLIC DI-GMP PHOSPHODIESTERASE PDEF"/>
    <property type="match status" value="1"/>
</dbReference>
<dbReference type="InterPro" id="IPR043128">
    <property type="entry name" value="Rev_trsase/Diguanyl_cyclase"/>
</dbReference>
<feature type="domain" description="EAL" evidence="1">
    <location>
        <begin position="172"/>
        <end position="425"/>
    </location>
</feature>
<dbReference type="SUPFAM" id="SSF55073">
    <property type="entry name" value="Nucleotide cyclase"/>
    <property type="match status" value="1"/>
</dbReference>
<dbReference type="RefSeq" id="WP_132225719.1">
    <property type="nucleotide sequence ID" value="NZ_JANKBG010000030.1"/>
</dbReference>
<dbReference type="Pfam" id="PF00563">
    <property type="entry name" value="EAL"/>
    <property type="match status" value="1"/>
</dbReference>
<evidence type="ECO:0000313" key="3">
    <source>
        <dbReference type="Proteomes" id="UP000295773"/>
    </source>
</evidence>
<reference evidence="2 3" key="1">
    <citation type="submission" date="2019-03" db="EMBL/GenBank/DDBJ databases">
        <title>Genomic Encyclopedia of Type Strains, Phase IV (KMG-IV): sequencing the most valuable type-strain genomes for metagenomic binning, comparative biology and taxonomic classification.</title>
        <authorList>
            <person name="Goeker M."/>
        </authorList>
    </citation>
    <scope>NUCLEOTIDE SEQUENCE [LARGE SCALE GENOMIC DNA]</scope>
    <source>
        <strain evidence="2 3">DSM 29481</strain>
    </source>
</reference>